<dbReference type="Pfam" id="PF04828">
    <property type="entry name" value="GFA"/>
    <property type="match status" value="1"/>
</dbReference>
<feature type="domain" description="CENP-V/GFA" evidence="5">
    <location>
        <begin position="1"/>
        <end position="115"/>
    </location>
</feature>
<dbReference type="PANTHER" id="PTHR33337">
    <property type="entry name" value="GFA DOMAIN-CONTAINING PROTEIN"/>
    <property type="match status" value="1"/>
</dbReference>
<keyword evidence="2" id="KW-0479">Metal-binding</keyword>
<dbReference type="Proteomes" id="UP000009230">
    <property type="component" value="Chromosome"/>
</dbReference>
<dbReference type="AlphaFoldDB" id="F6CWL3"/>
<evidence type="ECO:0000313" key="7">
    <source>
        <dbReference type="Proteomes" id="UP000009230"/>
    </source>
</evidence>
<protein>
    <submittedName>
        <fullName evidence="6">Glutathione-dependent formaldehyde-activating GFA</fullName>
    </submittedName>
</protein>
<dbReference type="OrthoDB" id="9786619at2"/>
<dbReference type="PROSITE" id="PS51891">
    <property type="entry name" value="CENP_V_GFA"/>
    <property type="match status" value="1"/>
</dbReference>
<dbReference type="GO" id="GO:0016846">
    <property type="term" value="F:carbon-sulfur lyase activity"/>
    <property type="evidence" value="ECO:0007669"/>
    <property type="project" value="InterPro"/>
</dbReference>
<gene>
    <name evidence="6" type="ordered locus">Mar181_1318</name>
</gene>
<comment type="similarity">
    <text evidence="1">Belongs to the Gfa family.</text>
</comment>
<name>F6CWL3_MARPP</name>
<dbReference type="PANTHER" id="PTHR33337:SF40">
    <property type="entry name" value="CENP-V_GFA DOMAIN-CONTAINING PROTEIN-RELATED"/>
    <property type="match status" value="1"/>
</dbReference>
<keyword evidence="7" id="KW-1185">Reference proteome</keyword>
<dbReference type="InterPro" id="IPR011057">
    <property type="entry name" value="Mss4-like_sf"/>
</dbReference>
<dbReference type="KEGG" id="mpc:Mar181_1318"/>
<accession>F6CWL3</accession>
<keyword evidence="4" id="KW-0456">Lyase</keyword>
<dbReference type="EMBL" id="CP002771">
    <property type="protein sequence ID" value="AEF54363.1"/>
    <property type="molecule type" value="Genomic_DNA"/>
</dbReference>
<dbReference type="SUPFAM" id="SSF51316">
    <property type="entry name" value="Mss4-like"/>
    <property type="match status" value="1"/>
</dbReference>
<sequence>MKGSCNCGNVSFEISGDIPDLYQCHCKLCQKQSGSTSNTATIVKESDFKWVSGTDSISHWKKDSGFTSHFCKQCGCPVPNRLREYDLYWVPMGLVENFDIKITTHLCCSSKANWENIPDGGVKHNEMPTDLDDFIKSLQKNQV</sequence>
<proteinExistence type="inferred from homology"/>
<evidence type="ECO:0000256" key="2">
    <source>
        <dbReference type="ARBA" id="ARBA00022723"/>
    </source>
</evidence>
<evidence type="ECO:0000256" key="1">
    <source>
        <dbReference type="ARBA" id="ARBA00005495"/>
    </source>
</evidence>
<organism evidence="6 7">
    <name type="scientific">Marinomonas posidonica (strain CECT 7376 / NCIMB 14433 / IVIA-Po-181)</name>
    <dbReference type="NCBI Taxonomy" id="491952"/>
    <lineage>
        <taxon>Bacteria</taxon>
        <taxon>Pseudomonadati</taxon>
        <taxon>Pseudomonadota</taxon>
        <taxon>Gammaproteobacteria</taxon>
        <taxon>Oceanospirillales</taxon>
        <taxon>Oceanospirillaceae</taxon>
        <taxon>Marinomonas</taxon>
    </lineage>
</organism>
<evidence type="ECO:0000259" key="5">
    <source>
        <dbReference type="PROSITE" id="PS51891"/>
    </source>
</evidence>
<evidence type="ECO:0000256" key="4">
    <source>
        <dbReference type="ARBA" id="ARBA00023239"/>
    </source>
</evidence>
<dbReference type="STRING" id="491952.Mar181_1318"/>
<evidence type="ECO:0000256" key="3">
    <source>
        <dbReference type="ARBA" id="ARBA00022833"/>
    </source>
</evidence>
<dbReference type="GO" id="GO:0046872">
    <property type="term" value="F:metal ion binding"/>
    <property type="evidence" value="ECO:0007669"/>
    <property type="project" value="UniProtKB-KW"/>
</dbReference>
<dbReference type="eggNOG" id="COG3791">
    <property type="taxonomic scope" value="Bacteria"/>
</dbReference>
<evidence type="ECO:0000313" key="6">
    <source>
        <dbReference type="EMBL" id="AEF54363.1"/>
    </source>
</evidence>
<dbReference type="Gene3D" id="3.90.1590.10">
    <property type="entry name" value="glutathione-dependent formaldehyde- activating enzyme (gfa)"/>
    <property type="match status" value="1"/>
</dbReference>
<reference evidence="6 7" key="1">
    <citation type="journal article" date="2012" name="Stand. Genomic Sci.">
        <title>Complete genome sequence of Marinomonas posidonica type strain (IVIA-Po-181(T)).</title>
        <authorList>
            <person name="Lucas-Elio P."/>
            <person name="Goodwin L."/>
            <person name="Woyke T."/>
            <person name="Pitluck S."/>
            <person name="Nolan M."/>
            <person name="Kyrpides N.C."/>
            <person name="Detter J.C."/>
            <person name="Copeland A."/>
            <person name="Lu M."/>
            <person name="Bruce D."/>
            <person name="Detter C."/>
            <person name="Tapia R."/>
            <person name="Han S."/>
            <person name="Land M.L."/>
            <person name="Ivanova N."/>
            <person name="Mikhailova N."/>
            <person name="Johnston A.W."/>
            <person name="Sanchez-Amat A."/>
        </authorList>
    </citation>
    <scope>NUCLEOTIDE SEQUENCE [LARGE SCALE GENOMIC DNA]</scope>
    <source>
        <strain evidence="7">CECT 7376 / NCIMB 14433 / IVIA-Po-181</strain>
    </source>
</reference>
<keyword evidence="3" id="KW-0862">Zinc</keyword>
<dbReference type="InterPro" id="IPR006913">
    <property type="entry name" value="CENP-V/GFA"/>
</dbReference>
<dbReference type="HOGENOM" id="CLU_055491_4_2_6"/>